<dbReference type="Gene3D" id="1.25.40.10">
    <property type="entry name" value="Tetratricopeptide repeat domain"/>
    <property type="match status" value="1"/>
</dbReference>
<reference evidence="3" key="1">
    <citation type="submission" date="2018-11" db="EMBL/GenBank/DDBJ databases">
        <title>Phylogenetic, genomic, and biogeographic characterization of a novel and ubiquitous marine invertebrate-associated Rickettsiales parasite, Candidatus Marinoinvertebrata rohwerii, gen. nov., sp. nov.</title>
        <authorList>
            <person name="Klinges J.G."/>
            <person name="Rosales S.M."/>
            <person name="Mcminds R."/>
            <person name="Shaver E.C."/>
            <person name="Shantz A."/>
            <person name="Peters E.C."/>
            <person name="Burkepile D.E."/>
            <person name="Silliman B.R."/>
            <person name="Vega Thurber R.L."/>
        </authorList>
    </citation>
    <scope>NUCLEOTIDE SEQUENCE [LARGE SCALE GENOMIC DNA]</scope>
    <source>
        <strain evidence="3">a_cerv_44</strain>
    </source>
</reference>
<comment type="caution">
    <text evidence="2">The sequence shown here is derived from an EMBL/GenBank/DDBJ whole genome shotgun (WGS) entry which is preliminary data.</text>
</comment>
<keyword evidence="1" id="KW-0732">Signal</keyword>
<feature type="signal peptide" evidence="1">
    <location>
        <begin position="1"/>
        <end position="24"/>
    </location>
</feature>
<dbReference type="InterPro" id="IPR011990">
    <property type="entry name" value="TPR-like_helical_dom_sf"/>
</dbReference>
<name>A0A429XEE8_9RICK</name>
<dbReference type="Pfam" id="PF08238">
    <property type="entry name" value="Sel1"/>
    <property type="match status" value="2"/>
</dbReference>
<dbReference type="InterPro" id="IPR052945">
    <property type="entry name" value="Mitotic_Regulator"/>
</dbReference>
<dbReference type="PANTHER" id="PTHR43628">
    <property type="entry name" value="ACTIVATOR OF C KINASE PROTEIN 1-RELATED"/>
    <property type="match status" value="1"/>
</dbReference>
<dbReference type="EMBL" id="RXFM01000120">
    <property type="protein sequence ID" value="RST62148.1"/>
    <property type="molecule type" value="Genomic_DNA"/>
</dbReference>
<evidence type="ECO:0000313" key="3">
    <source>
        <dbReference type="Proteomes" id="UP000279470"/>
    </source>
</evidence>
<gene>
    <name evidence="2" type="ORF">EIC27_06535</name>
</gene>
<dbReference type="Proteomes" id="UP000279470">
    <property type="component" value="Unassembled WGS sequence"/>
</dbReference>
<dbReference type="SUPFAM" id="SSF81901">
    <property type="entry name" value="HCP-like"/>
    <property type="match status" value="1"/>
</dbReference>
<dbReference type="PROSITE" id="PS51257">
    <property type="entry name" value="PROKAR_LIPOPROTEIN"/>
    <property type="match status" value="1"/>
</dbReference>
<dbReference type="OrthoDB" id="112232at2"/>
<dbReference type="RefSeq" id="WP_126045253.1">
    <property type="nucleotide sequence ID" value="NZ_RXFM01000120.1"/>
</dbReference>
<organism evidence="2 3">
    <name type="scientific">Candidatus Aquarickettsia rohweri</name>
    <dbReference type="NCBI Taxonomy" id="2602574"/>
    <lineage>
        <taxon>Bacteria</taxon>
        <taxon>Pseudomonadati</taxon>
        <taxon>Pseudomonadota</taxon>
        <taxon>Alphaproteobacteria</taxon>
        <taxon>Rickettsiales</taxon>
        <taxon>Candidatus Midichloriaceae</taxon>
        <taxon>Candidatus Aquarickettsia</taxon>
    </lineage>
</organism>
<accession>A0A429XEE8</accession>
<dbReference type="SMART" id="SM00671">
    <property type="entry name" value="SEL1"/>
    <property type="match status" value="2"/>
</dbReference>
<dbReference type="InterPro" id="IPR006597">
    <property type="entry name" value="Sel1-like"/>
</dbReference>
<proteinExistence type="predicted"/>
<evidence type="ECO:0000256" key="1">
    <source>
        <dbReference type="SAM" id="SignalP"/>
    </source>
</evidence>
<protein>
    <submittedName>
        <fullName evidence="2">Sel1 repeat family protein</fullName>
    </submittedName>
</protein>
<dbReference type="AlphaFoldDB" id="A0A429XEE8"/>
<feature type="chain" id="PRO_5019526170" evidence="1">
    <location>
        <begin position="25"/>
        <end position="167"/>
    </location>
</feature>
<evidence type="ECO:0000313" key="2">
    <source>
        <dbReference type="EMBL" id="RST62148.1"/>
    </source>
</evidence>
<sequence length="167" mass="19069">MQKLKISKFYSFVFLILISLVACDNDKDEKNNNSNTTQTKSPSNKKTDKDYLELALDYDFGRGVKQDYAKAITYYEKAAELGNDTAMNNLGRRYNNGIGVKQDYKKAEEFFIKAANTKPSPTPFGIAISKMTLEEFLNKYEAKYIGNDEYTNGKKYVSAKIRASRQE</sequence>
<keyword evidence="3" id="KW-1185">Reference proteome</keyword>
<dbReference type="PANTHER" id="PTHR43628:SF1">
    <property type="entry name" value="CHITIN SYNTHASE REGULATORY FACTOR 2-RELATED"/>
    <property type="match status" value="1"/>
</dbReference>